<comment type="similarity">
    <text evidence="1">Belongs to the protein kinase superfamily. STE Ser/Thr protein kinase family. STE20 subfamily.</text>
</comment>
<keyword evidence="14" id="KW-1185">Reference proteome</keyword>
<dbReference type="PROSITE" id="PS00107">
    <property type="entry name" value="PROTEIN_KINASE_ATP"/>
    <property type="match status" value="1"/>
</dbReference>
<dbReference type="Proteomes" id="UP000623687">
    <property type="component" value="Unassembled WGS sequence"/>
</dbReference>
<reference evidence="13" key="1">
    <citation type="submission" date="2019-07" db="EMBL/GenBank/DDBJ databases">
        <authorList>
            <person name="Palmer J.M."/>
        </authorList>
    </citation>
    <scope>NUCLEOTIDE SEQUENCE</scope>
    <source>
        <strain evidence="13">PC9</strain>
    </source>
</reference>
<proteinExistence type="inferred from homology"/>
<comment type="catalytic activity">
    <reaction evidence="9">
        <text>L-seryl-[protein] + ATP = O-phospho-L-seryl-[protein] + ADP + H(+)</text>
        <dbReference type="Rhea" id="RHEA:17989"/>
        <dbReference type="Rhea" id="RHEA-COMP:9863"/>
        <dbReference type="Rhea" id="RHEA-COMP:11604"/>
        <dbReference type="ChEBI" id="CHEBI:15378"/>
        <dbReference type="ChEBI" id="CHEBI:29999"/>
        <dbReference type="ChEBI" id="CHEBI:30616"/>
        <dbReference type="ChEBI" id="CHEBI:83421"/>
        <dbReference type="ChEBI" id="CHEBI:456216"/>
        <dbReference type="EC" id="2.7.11.1"/>
    </reaction>
</comment>
<feature type="compositionally biased region" description="Polar residues" evidence="11">
    <location>
        <begin position="803"/>
        <end position="813"/>
    </location>
</feature>
<keyword evidence="3" id="KW-0723">Serine/threonine-protein kinase</keyword>
<dbReference type="GO" id="GO:0004674">
    <property type="term" value="F:protein serine/threonine kinase activity"/>
    <property type="evidence" value="ECO:0007669"/>
    <property type="project" value="UniProtKB-KW"/>
</dbReference>
<comment type="caution">
    <text evidence="13">The sequence shown here is derived from an EMBL/GenBank/DDBJ whole genome shotgun (WGS) entry which is preliminary data.</text>
</comment>
<dbReference type="GeneID" id="59377407"/>
<dbReference type="SMART" id="SM00220">
    <property type="entry name" value="S_TKc"/>
    <property type="match status" value="1"/>
</dbReference>
<dbReference type="PROSITE" id="PS00108">
    <property type="entry name" value="PROTEIN_KINASE_ST"/>
    <property type="match status" value="1"/>
</dbReference>
<dbReference type="InterPro" id="IPR011009">
    <property type="entry name" value="Kinase-like_dom_sf"/>
</dbReference>
<evidence type="ECO:0000256" key="2">
    <source>
        <dbReference type="ARBA" id="ARBA00012513"/>
    </source>
</evidence>
<feature type="binding site" evidence="10">
    <location>
        <position position="46"/>
    </location>
    <ligand>
        <name>ATP</name>
        <dbReference type="ChEBI" id="CHEBI:30616"/>
    </ligand>
</feature>
<feature type="compositionally biased region" description="Polar residues" evidence="11">
    <location>
        <begin position="691"/>
        <end position="701"/>
    </location>
</feature>
<evidence type="ECO:0000256" key="4">
    <source>
        <dbReference type="ARBA" id="ARBA00022679"/>
    </source>
</evidence>
<keyword evidence="7 10" id="KW-0067">ATP-binding</keyword>
<dbReference type="PROSITE" id="PS50011">
    <property type="entry name" value="PROTEIN_KINASE_DOM"/>
    <property type="match status" value="1"/>
</dbReference>
<feature type="compositionally biased region" description="Low complexity" evidence="11">
    <location>
        <begin position="408"/>
        <end position="418"/>
    </location>
</feature>
<feature type="compositionally biased region" description="Acidic residues" evidence="11">
    <location>
        <begin position="923"/>
        <end position="936"/>
    </location>
</feature>
<feature type="region of interest" description="Disordered" evidence="11">
    <location>
        <begin position="922"/>
        <end position="955"/>
    </location>
</feature>
<dbReference type="InterPro" id="IPR008271">
    <property type="entry name" value="Ser/Thr_kinase_AS"/>
</dbReference>
<feature type="compositionally biased region" description="Polar residues" evidence="11">
    <location>
        <begin position="623"/>
        <end position="633"/>
    </location>
</feature>
<feature type="region of interest" description="Disordered" evidence="11">
    <location>
        <begin position="611"/>
        <end position="764"/>
    </location>
</feature>
<evidence type="ECO:0000256" key="5">
    <source>
        <dbReference type="ARBA" id="ARBA00022741"/>
    </source>
</evidence>
<dbReference type="OrthoDB" id="248923at2759"/>
<evidence type="ECO:0000256" key="10">
    <source>
        <dbReference type="PROSITE-ProRule" id="PRU10141"/>
    </source>
</evidence>
<feature type="region of interest" description="Disordered" evidence="11">
    <location>
        <begin position="545"/>
        <end position="597"/>
    </location>
</feature>
<dbReference type="GO" id="GO:0005737">
    <property type="term" value="C:cytoplasm"/>
    <property type="evidence" value="ECO:0007669"/>
    <property type="project" value="TreeGrafter"/>
</dbReference>
<evidence type="ECO:0000256" key="6">
    <source>
        <dbReference type="ARBA" id="ARBA00022777"/>
    </source>
</evidence>
<feature type="compositionally biased region" description="Low complexity" evidence="11">
    <location>
        <begin position="702"/>
        <end position="713"/>
    </location>
</feature>
<evidence type="ECO:0000256" key="1">
    <source>
        <dbReference type="ARBA" id="ARBA00008874"/>
    </source>
</evidence>
<dbReference type="VEuPathDB" id="FungiDB:PC9H_007589"/>
<dbReference type="EMBL" id="JACETU010000005">
    <property type="protein sequence ID" value="KAF7428367.1"/>
    <property type="molecule type" value="Genomic_DNA"/>
</dbReference>
<dbReference type="RefSeq" id="XP_036630739.1">
    <property type="nucleotide sequence ID" value="XM_036777119.1"/>
</dbReference>
<dbReference type="Gene3D" id="3.30.200.20">
    <property type="entry name" value="Phosphorylase Kinase, domain 1"/>
    <property type="match status" value="1"/>
</dbReference>
<gene>
    <name evidence="13" type="ORF">PC9H_007589</name>
</gene>
<feature type="compositionally biased region" description="Low complexity" evidence="11">
    <location>
        <begin position="655"/>
        <end position="668"/>
    </location>
</feature>
<feature type="domain" description="Protein kinase" evidence="12">
    <location>
        <begin position="17"/>
        <end position="273"/>
    </location>
</feature>
<name>A0A8H6ZYE7_PLEOS</name>
<keyword evidence="5 10" id="KW-0547">Nucleotide-binding</keyword>
<evidence type="ECO:0000256" key="7">
    <source>
        <dbReference type="ARBA" id="ARBA00022840"/>
    </source>
</evidence>
<accession>A0A8H6ZYE7</accession>
<feature type="compositionally biased region" description="Polar residues" evidence="11">
    <location>
        <begin position="937"/>
        <end position="955"/>
    </location>
</feature>
<feature type="compositionally biased region" description="Polar residues" evidence="11">
    <location>
        <begin position="352"/>
        <end position="371"/>
    </location>
</feature>
<evidence type="ECO:0000256" key="8">
    <source>
        <dbReference type="ARBA" id="ARBA00047899"/>
    </source>
</evidence>
<dbReference type="SUPFAM" id="SSF56112">
    <property type="entry name" value="Protein kinase-like (PK-like)"/>
    <property type="match status" value="1"/>
</dbReference>
<dbReference type="Pfam" id="PF00069">
    <property type="entry name" value="Pkinase"/>
    <property type="match status" value="1"/>
</dbReference>
<keyword evidence="6" id="KW-0418">Kinase</keyword>
<dbReference type="InterPro" id="IPR017441">
    <property type="entry name" value="Protein_kinase_ATP_BS"/>
</dbReference>
<evidence type="ECO:0000256" key="3">
    <source>
        <dbReference type="ARBA" id="ARBA00022527"/>
    </source>
</evidence>
<comment type="catalytic activity">
    <reaction evidence="8">
        <text>L-threonyl-[protein] + ATP = O-phospho-L-threonyl-[protein] + ADP + H(+)</text>
        <dbReference type="Rhea" id="RHEA:46608"/>
        <dbReference type="Rhea" id="RHEA-COMP:11060"/>
        <dbReference type="Rhea" id="RHEA-COMP:11605"/>
        <dbReference type="ChEBI" id="CHEBI:15378"/>
        <dbReference type="ChEBI" id="CHEBI:30013"/>
        <dbReference type="ChEBI" id="CHEBI:30616"/>
        <dbReference type="ChEBI" id="CHEBI:61977"/>
        <dbReference type="ChEBI" id="CHEBI:456216"/>
        <dbReference type="EC" id="2.7.11.1"/>
    </reaction>
</comment>
<protein>
    <recommendedName>
        <fullName evidence="2">non-specific serine/threonine protein kinase</fullName>
        <ecNumber evidence="2">2.7.11.1</ecNumber>
    </recommendedName>
</protein>
<dbReference type="InterPro" id="IPR050629">
    <property type="entry name" value="STE20/SPS1-PAK"/>
</dbReference>
<dbReference type="InterPro" id="IPR000719">
    <property type="entry name" value="Prot_kinase_dom"/>
</dbReference>
<feature type="compositionally biased region" description="Polar residues" evidence="11">
    <location>
        <begin position="334"/>
        <end position="343"/>
    </location>
</feature>
<feature type="compositionally biased region" description="Polar residues" evidence="11">
    <location>
        <begin position="833"/>
        <end position="848"/>
    </location>
</feature>
<keyword evidence="4" id="KW-0808">Transferase</keyword>
<feature type="region of interest" description="Disordered" evidence="11">
    <location>
        <begin position="300"/>
        <end position="531"/>
    </location>
</feature>
<evidence type="ECO:0000313" key="14">
    <source>
        <dbReference type="Proteomes" id="UP000623687"/>
    </source>
</evidence>
<dbReference type="GO" id="GO:0005524">
    <property type="term" value="F:ATP binding"/>
    <property type="evidence" value="ECO:0007669"/>
    <property type="project" value="UniProtKB-UniRule"/>
</dbReference>
<sequence length="955" mass="102694">MAQVVQQHGNVSVHQLYRRLETVGKGAYGSVHKGIHIPTGSVVALKIINLDTADDDVEDIQREVALLAQLRDAPNVTKYFGCYMDGPRVWIVMEFAQGGSVLSLMKASRDGCIEERYVSVILREVLVGLSYLHRVPVIHRDMKAANVLVTSVGKVMICDFGVSALLATTSSKRNTLTGTPYWMAPEVVQTVPAYDTKADIWSLGIMVYEMIKGSPPHANLDKFKVMDLIPRAKPPRIPEGEGSKDMRDFVALCLKELPSERLPADELAKTKWIKSVAKTPVAILKDLVLRLHQAGPRASLAEPLPWEEEEERDLQPDSASDDDLDQWEFGTIRAPSSSSSANGHLSPDDENGINQSTIRPPGSSQLPSSLRQLFESDSAPTPEPFRIPASPYRSTPSPPIALALPGHSSSSSSAAPSPIRTDMLVKNASSTSLNIPSTPLDAKSAPFLHPNRSKSKLAPSSRHTSDDERAPSPNGGEPRTSSRSPPSPNKPLTADESNSNDVTEKPGPTRLNPAYRDIRSTRGPPNIEIPPAETVVIDLNSAAFDSPSAQASSSSTATVVPSDLRPSRKRSQSNGDILIASARKGGPPSATHGAGAGVDINLASPAAFQFPSTQRVSPGALGPSSSSFPQSAGLSMIPPQLQQKSHNRLSPTHLSASSPPRSPSSHQSTYSLDTRRHLPIGPMRPPLSITRARSATALTEASGSGNSSHPSSGLPTTPRSAATLRPADAEPLLPPVKPFARKHRDRSDSDSSSTRSNSLGLPGLKDALKIPSLSSEHHLGISDLLPPSPSAVQHTRYFAPTPSHLNSSLSGPSPTEDRDPSSSFISTPFDIPRTTSPPSLDSEPWGSSSSYPLNSSFTSISSMPPSQIPMIRPLDYTRMMQSADTTHAELRQTVEDLTSWLNVVEVGLLGMLDTIKVNTIKEEEQEEEEYPDEDIDTPSNDIQEPHFRSTTLPNG</sequence>
<organism evidence="13 14">
    <name type="scientific">Pleurotus ostreatus</name>
    <name type="common">Oyster mushroom</name>
    <name type="synonym">White-rot fungus</name>
    <dbReference type="NCBI Taxonomy" id="5322"/>
    <lineage>
        <taxon>Eukaryota</taxon>
        <taxon>Fungi</taxon>
        <taxon>Dikarya</taxon>
        <taxon>Basidiomycota</taxon>
        <taxon>Agaricomycotina</taxon>
        <taxon>Agaricomycetes</taxon>
        <taxon>Agaricomycetidae</taxon>
        <taxon>Agaricales</taxon>
        <taxon>Pleurotineae</taxon>
        <taxon>Pleurotaceae</taxon>
        <taxon>Pleurotus</taxon>
    </lineage>
</organism>
<dbReference type="PANTHER" id="PTHR48012:SF21">
    <property type="entry name" value="PH DOMAIN-CONTAINING PROTEIN"/>
    <property type="match status" value="1"/>
</dbReference>
<feature type="compositionally biased region" description="Low complexity" evidence="11">
    <location>
        <begin position="545"/>
        <end position="563"/>
    </location>
</feature>
<dbReference type="PANTHER" id="PTHR48012">
    <property type="entry name" value="STERILE20-LIKE KINASE, ISOFORM B-RELATED"/>
    <property type="match status" value="1"/>
</dbReference>
<evidence type="ECO:0000259" key="12">
    <source>
        <dbReference type="PROSITE" id="PS50011"/>
    </source>
</evidence>
<dbReference type="FunFam" id="1.10.510.10:FF:000499">
    <property type="entry name" value="Serine/threonine-protein kinase KIC1"/>
    <property type="match status" value="1"/>
</dbReference>
<feature type="compositionally biased region" description="Polar residues" evidence="11">
    <location>
        <begin position="640"/>
        <end position="654"/>
    </location>
</feature>
<feature type="region of interest" description="Disordered" evidence="11">
    <location>
        <begin position="800"/>
        <end position="848"/>
    </location>
</feature>
<dbReference type="Gene3D" id="1.10.510.10">
    <property type="entry name" value="Transferase(Phosphotransferase) domain 1"/>
    <property type="match status" value="1"/>
</dbReference>
<dbReference type="AlphaFoldDB" id="A0A8H6ZYE7"/>
<feature type="compositionally biased region" description="Polar residues" evidence="11">
    <location>
        <begin position="427"/>
        <end position="437"/>
    </location>
</feature>
<evidence type="ECO:0000313" key="13">
    <source>
        <dbReference type="EMBL" id="KAF7428367.1"/>
    </source>
</evidence>
<evidence type="ECO:0000256" key="9">
    <source>
        <dbReference type="ARBA" id="ARBA00048679"/>
    </source>
</evidence>
<dbReference type="EC" id="2.7.11.1" evidence="2"/>
<evidence type="ECO:0000256" key="11">
    <source>
        <dbReference type="SAM" id="MobiDB-lite"/>
    </source>
</evidence>